<dbReference type="PANTHER" id="PTHR43133:SF39">
    <property type="entry name" value="SIMILAR TO RNA POLYMERASE SIGMA-E FACTOR"/>
    <property type="match status" value="1"/>
</dbReference>
<dbReference type="SUPFAM" id="SSF88946">
    <property type="entry name" value="Sigma2 domain of RNA polymerase sigma factors"/>
    <property type="match status" value="1"/>
</dbReference>
<comment type="caution">
    <text evidence="6">The sequence shown here is derived from an EMBL/GenBank/DDBJ whole genome shotgun (WGS) entry which is preliminary data.</text>
</comment>
<accession>A0ABU9E4E7</accession>
<proteinExistence type="inferred from homology"/>
<dbReference type="PANTHER" id="PTHR43133">
    <property type="entry name" value="RNA POLYMERASE ECF-TYPE SIGMA FACTO"/>
    <property type="match status" value="1"/>
</dbReference>
<dbReference type="InterPro" id="IPR013325">
    <property type="entry name" value="RNA_pol_sigma_r2"/>
</dbReference>
<keyword evidence="7" id="KW-1185">Reference proteome</keyword>
<evidence type="ECO:0000259" key="5">
    <source>
        <dbReference type="Pfam" id="PF07638"/>
    </source>
</evidence>
<dbReference type="NCBIfam" id="TIGR02937">
    <property type="entry name" value="sigma70-ECF"/>
    <property type="match status" value="1"/>
</dbReference>
<dbReference type="EMBL" id="JBBHLI010000001">
    <property type="protein sequence ID" value="MEK9499604.1"/>
    <property type="molecule type" value="Genomic_DNA"/>
</dbReference>
<gene>
    <name evidence="6" type="ORF">WI372_01240</name>
</gene>
<evidence type="ECO:0000256" key="1">
    <source>
        <dbReference type="ARBA" id="ARBA00010641"/>
    </source>
</evidence>
<name>A0ABU9E4E7_9BACT</name>
<dbReference type="SUPFAM" id="SSF88659">
    <property type="entry name" value="Sigma3 and sigma4 domains of RNA polymerase sigma factors"/>
    <property type="match status" value="1"/>
</dbReference>
<keyword evidence="4" id="KW-0804">Transcription</keyword>
<evidence type="ECO:0000256" key="4">
    <source>
        <dbReference type="ARBA" id="ARBA00023163"/>
    </source>
</evidence>
<dbReference type="InterPro" id="IPR053812">
    <property type="entry name" value="HTH_Sigma70_ECF-like"/>
</dbReference>
<reference evidence="6 7" key="1">
    <citation type="submission" date="2024-02" db="EMBL/GenBank/DDBJ databases">
        <title>A novel Gemmatimonadota bacterium.</title>
        <authorList>
            <person name="Du Z.-J."/>
            <person name="Ye Y.-Q."/>
        </authorList>
    </citation>
    <scope>NUCLEOTIDE SEQUENCE [LARGE SCALE GENOMIC DNA]</scope>
    <source>
        <strain evidence="6 7">DH-20</strain>
    </source>
</reference>
<dbReference type="InterPro" id="IPR011517">
    <property type="entry name" value="RNA_pol_sigma70_ECF-like"/>
</dbReference>
<organism evidence="6 7">
    <name type="scientific">Gaopeijia maritima</name>
    <dbReference type="NCBI Taxonomy" id="3119007"/>
    <lineage>
        <taxon>Bacteria</taxon>
        <taxon>Pseudomonadati</taxon>
        <taxon>Gemmatimonadota</taxon>
        <taxon>Longimicrobiia</taxon>
        <taxon>Gaopeijiales</taxon>
        <taxon>Gaopeijiaceae</taxon>
        <taxon>Gaopeijia</taxon>
    </lineage>
</organism>
<evidence type="ECO:0000313" key="7">
    <source>
        <dbReference type="Proteomes" id="UP001484239"/>
    </source>
</evidence>
<dbReference type="InterPro" id="IPR036388">
    <property type="entry name" value="WH-like_DNA-bd_sf"/>
</dbReference>
<sequence>MTTVPITRLLDRAGEGDAEAWNAVFDGVYDELRLLARRQRGRWTGHATLDTTALVHEAWLKLARPDELSLRDRGHFFALASRVMRQILCNYARDRAAQKRGGGRERVTLDEGVVGGDSGPAAAVALRDLDDALTRLEQSHARVARVVECRFFGGLTVQETADALGVSPRTVKREWRFAQAWLQGELAGGEHDG</sequence>
<dbReference type="Pfam" id="PF07638">
    <property type="entry name" value="Sigma70_ECF"/>
    <property type="match status" value="1"/>
</dbReference>
<dbReference type="Gene3D" id="1.10.1740.10">
    <property type="match status" value="1"/>
</dbReference>
<feature type="domain" description="RNA polymerase sigma-70 ECF-like HTH" evidence="5">
    <location>
        <begin position="6"/>
        <end position="186"/>
    </location>
</feature>
<dbReference type="InterPro" id="IPR014284">
    <property type="entry name" value="RNA_pol_sigma-70_dom"/>
</dbReference>
<dbReference type="InterPro" id="IPR039425">
    <property type="entry name" value="RNA_pol_sigma-70-like"/>
</dbReference>
<protein>
    <submittedName>
        <fullName evidence="6">Sigma-70 family RNA polymerase sigma factor</fullName>
    </submittedName>
</protein>
<comment type="similarity">
    <text evidence="1">Belongs to the sigma-70 factor family. ECF subfamily.</text>
</comment>
<evidence type="ECO:0000256" key="2">
    <source>
        <dbReference type="ARBA" id="ARBA00023015"/>
    </source>
</evidence>
<keyword evidence="2" id="KW-0805">Transcription regulation</keyword>
<dbReference type="Proteomes" id="UP001484239">
    <property type="component" value="Unassembled WGS sequence"/>
</dbReference>
<dbReference type="NCBIfam" id="TIGR02999">
    <property type="entry name" value="Sig-70_X6"/>
    <property type="match status" value="1"/>
</dbReference>
<keyword evidence="3" id="KW-0731">Sigma factor</keyword>
<evidence type="ECO:0000313" key="6">
    <source>
        <dbReference type="EMBL" id="MEK9499604.1"/>
    </source>
</evidence>
<evidence type="ECO:0000256" key="3">
    <source>
        <dbReference type="ARBA" id="ARBA00023082"/>
    </source>
</evidence>
<dbReference type="Gene3D" id="1.10.10.10">
    <property type="entry name" value="Winged helix-like DNA-binding domain superfamily/Winged helix DNA-binding domain"/>
    <property type="match status" value="1"/>
</dbReference>
<dbReference type="RefSeq" id="WP_405276453.1">
    <property type="nucleotide sequence ID" value="NZ_CP144380.1"/>
</dbReference>
<dbReference type="InterPro" id="IPR013324">
    <property type="entry name" value="RNA_pol_sigma_r3/r4-like"/>
</dbReference>